<organism evidence="1 2">
    <name type="scientific">Salegentibacter salegens</name>
    <dbReference type="NCBI Taxonomy" id="143223"/>
    <lineage>
        <taxon>Bacteria</taxon>
        <taxon>Pseudomonadati</taxon>
        <taxon>Bacteroidota</taxon>
        <taxon>Flavobacteriia</taxon>
        <taxon>Flavobacteriales</taxon>
        <taxon>Flavobacteriaceae</taxon>
        <taxon>Salegentibacter</taxon>
    </lineage>
</organism>
<proteinExistence type="predicted"/>
<protein>
    <recommendedName>
        <fullName evidence="3">DUF3822 domain-containing protein</fullName>
    </recommendedName>
</protein>
<sequence length="279" mass="32078">MATSNSKQQINLELSIQVSLDGLSFCTLNSSENKVVQFKKIRFSQQVDPVKLLEEIQKIYAEEKSIAEATQVKLIFDNALFSLVPATLFKEENASDYLKFNTKILKTDFIAHEEIGNTGIINVYIPYTNIINFFFEKFGEFEYQHLNTVLVESLLKLPKTDRPQIFAHIRNKQFELVVIENGELLLCNSFSFTEKEDFLYYILFTAEQLNLDPQKFRLILLGAISKASPLFKIAFNYIKQVELLEANFSLNQEKELTGLNKLEDYVLIKNLGLNTGDTN</sequence>
<reference evidence="2" key="1">
    <citation type="submission" date="2016-11" db="EMBL/GenBank/DDBJ databases">
        <authorList>
            <person name="Varghese N."/>
            <person name="Submissions S."/>
        </authorList>
    </citation>
    <scope>NUCLEOTIDE SEQUENCE [LARGE SCALE GENOMIC DNA]</scope>
    <source>
        <strain evidence="2">ACAM 48</strain>
    </source>
</reference>
<accession>A0A1M7JJA4</accession>
<dbReference type="InterPro" id="IPR024213">
    <property type="entry name" value="DUF3822"/>
</dbReference>
<dbReference type="EMBL" id="LT670848">
    <property type="protein sequence ID" value="SHM53036.1"/>
    <property type="molecule type" value="Genomic_DNA"/>
</dbReference>
<dbReference type="Proteomes" id="UP000190235">
    <property type="component" value="Chromosome I"/>
</dbReference>
<evidence type="ECO:0008006" key="3">
    <source>
        <dbReference type="Google" id="ProtNLM"/>
    </source>
</evidence>
<dbReference type="Pfam" id="PF12864">
    <property type="entry name" value="DUF3822"/>
    <property type="match status" value="1"/>
</dbReference>
<gene>
    <name evidence="1" type="ORF">SAMN05878281_0995</name>
</gene>
<name>A0A1M7JJA4_9FLAO</name>
<dbReference type="OrthoDB" id="658622at2"/>
<dbReference type="RefSeq" id="WP_079734241.1">
    <property type="nucleotide sequence ID" value="NZ_LT670848.1"/>
</dbReference>
<dbReference type="AlphaFoldDB" id="A0A1M7JJA4"/>
<dbReference type="Gene3D" id="3.30.420.250">
    <property type="match status" value="1"/>
</dbReference>
<dbReference type="STRING" id="143223.SAMN05878281_0995"/>
<keyword evidence="2" id="KW-1185">Reference proteome</keyword>
<dbReference type="CDD" id="cd24013">
    <property type="entry name" value="ASKHA_ATPase_BT3980-like"/>
    <property type="match status" value="1"/>
</dbReference>
<evidence type="ECO:0000313" key="1">
    <source>
        <dbReference type="EMBL" id="SHM53036.1"/>
    </source>
</evidence>
<dbReference type="Gene3D" id="3.30.420.260">
    <property type="match status" value="1"/>
</dbReference>
<evidence type="ECO:0000313" key="2">
    <source>
        <dbReference type="Proteomes" id="UP000190235"/>
    </source>
</evidence>